<evidence type="ECO:0000313" key="2">
    <source>
        <dbReference type="EMBL" id="TCO80022.1"/>
    </source>
</evidence>
<dbReference type="RefSeq" id="WP_132241869.1">
    <property type="nucleotide sequence ID" value="NZ_SLWV01000001.1"/>
</dbReference>
<dbReference type="OrthoDB" id="1757632at2"/>
<dbReference type="AlphaFoldDB" id="A0A4R2L2Y1"/>
<reference evidence="2 3" key="1">
    <citation type="submission" date="2019-03" db="EMBL/GenBank/DDBJ databases">
        <title>Genomic Encyclopedia of Type Strains, Phase IV (KMG-IV): sequencing the most valuable type-strain genomes for metagenomic binning, comparative biology and taxonomic classification.</title>
        <authorList>
            <person name="Goeker M."/>
        </authorList>
    </citation>
    <scope>NUCLEOTIDE SEQUENCE [LARGE SCALE GENOMIC DNA]</scope>
    <source>
        <strain evidence="2 3">DSM 102940</strain>
    </source>
</reference>
<keyword evidence="3" id="KW-1185">Reference proteome</keyword>
<evidence type="ECO:0000256" key="1">
    <source>
        <dbReference type="SAM" id="MobiDB-lite"/>
    </source>
</evidence>
<sequence length="67" mass="8154">MTEKKSKTNFNHMPFQKSVHFKWGGTTSDWEEEAAQMMDYLQDQLDDQESQEEKEKKIEYGTQKQYW</sequence>
<feature type="region of interest" description="Disordered" evidence="1">
    <location>
        <begin position="43"/>
        <end position="67"/>
    </location>
</feature>
<dbReference type="EMBL" id="SLWV01000001">
    <property type="protein sequence ID" value="TCO80022.1"/>
    <property type="molecule type" value="Genomic_DNA"/>
</dbReference>
<accession>A0A4R2L2Y1</accession>
<proteinExistence type="predicted"/>
<dbReference type="Proteomes" id="UP000294919">
    <property type="component" value="Unassembled WGS sequence"/>
</dbReference>
<name>A0A4R2L2Y1_9FIRM</name>
<organism evidence="2 3">
    <name type="scientific">Marinisporobacter balticus</name>
    <dbReference type="NCBI Taxonomy" id="2018667"/>
    <lineage>
        <taxon>Bacteria</taxon>
        <taxon>Bacillati</taxon>
        <taxon>Bacillota</taxon>
        <taxon>Clostridia</taxon>
        <taxon>Peptostreptococcales</taxon>
        <taxon>Thermotaleaceae</taxon>
        <taxon>Marinisporobacter</taxon>
    </lineage>
</organism>
<comment type="caution">
    <text evidence="2">The sequence shown here is derived from an EMBL/GenBank/DDBJ whole genome shotgun (WGS) entry which is preliminary data.</text>
</comment>
<evidence type="ECO:0000313" key="3">
    <source>
        <dbReference type="Proteomes" id="UP000294919"/>
    </source>
</evidence>
<protein>
    <submittedName>
        <fullName evidence="2">Uncharacterized protein</fullName>
    </submittedName>
</protein>
<gene>
    <name evidence="2" type="ORF">EV214_101259</name>
</gene>